<dbReference type="GO" id="GO:0003677">
    <property type="term" value="F:DNA binding"/>
    <property type="evidence" value="ECO:0007669"/>
    <property type="project" value="UniProtKB-KW"/>
</dbReference>
<dbReference type="Gene3D" id="1.10.601.10">
    <property type="entry name" value="RNA Polymerase Primary Sigma Factor"/>
    <property type="match status" value="1"/>
</dbReference>
<evidence type="ECO:0000259" key="7">
    <source>
        <dbReference type="PROSITE" id="PS00715"/>
    </source>
</evidence>
<dbReference type="InterPro" id="IPR013324">
    <property type="entry name" value="RNA_pol_sigma_r3/r4-like"/>
</dbReference>
<dbReference type="RefSeq" id="XP_029120522.1">
    <property type="nucleotide sequence ID" value="XM_029264689.1"/>
</dbReference>
<dbReference type="InterPro" id="IPR007624">
    <property type="entry name" value="RNA_pol_sigma70_r3"/>
</dbReference>
<dbReference type="SUPFAM" id="SSF88946">
    <property type="entry name" value="Sigma2 domain of RNA polymerase sigma factors"/>
    <property type="match status" value="1"/>
</dbReference>
<keyword evidence="3" id="KW-0731">Sigma factor</keyword>
<dbReference type="InterPro" id="IPR013325">
    <property type="entry name" value="RNA_pol_sigma_r2"/>
</dbReference>
<feature type="compositionally biased region" description="Basic residues" evidence="6">
    <location>
        <begin position="117"/>
        <end position="129"/>
    </location>
</feature>
<gene>
    <name evidence="10" type="primary">LOC105045574</name>
</gene>
<reference evidence="10" key="1">
    <citation type="submission" date="2025-08" db="UniProtKB">
        <authorList>
            <consortium name="RefSeq"/>
        </authorList>
    </citation>
    <scope>IDENTIFICATION</scope>
</reference>
<organism evidence="9 10">
    <name type="scientific">Elaeis guineensis var. tenera</name>
    <name type="common">Oil palm</name>
    <dbReference type="NCBI Taxonomy" id="51953"/>
    <lineage>
        <taxon>Eukaryota</taxon>
        <taxon>Viridiplantae</taxon>
        <taxon>Streptophyta</taxon>
        <taxon>Embryophyta</taxon>
        <taxon>Tracheophyta</taxon>
        <taxon>Spermatophyta</taxon>
        <taxon>Magnoliopsida</taxon>
        <taxon>Liliopsida</taxon>
        <taxon>Arecaceae</taxon>
        <taxon>Arecoideae</taxon>
        <taxon>Cocoseae</taxon>
        <taxon>Elaeidinae</taxon>
        <taxon>Elaeis</taxon>
    </lineage>
</organism>
<evidence type="ECO:0000313" key="9">
    <source>
        <dbReference type="Proteomes" id="UP000504607"/>
    </source>
</evidence>
<proteinExistence type="inferred from homology"/>
<dbReference type="NCBIfam" id="TIGR02937">
    <property type="entry name" value="sigma70-ECF"/>
    <property type="match status" value="1"/>
</dbReference>
<dbReference type="PRINTS" id="PR00046">
    <property type="entry name" value="SIGMA70FCT"/>
</dbReference>
<keyword evidence="2" id="KW-0805">Transcription regulation</keyword>
<evidence type="ECO:0000256" key="1">
    <source>
        <dbReference type="ARBA" id="ARBA00007788"/>
    </source>
</evidence>
<keyword evidence="4" id="KW-0238">DNA-binding</keyword>
<dbReference type="SUPFAM" id="SSF88659">
    <property type="entry name" value="Sigma3 and sigma4 domains of RNA polymerase sigma factors"/>
    <property type="match status" value="2"/>
</dbReference>
<dbReference type="CDD" id="cd06171">
    <property type="entry name" value="Sigma70_r4"/>
    <property type="match status" value="1"/>
</dbReference>
<dbReference type="AlphaFoldDB" id="A0A8N4I8Y6"/>
<evidence type="ECO:0000256" key="4">
    <source>
        <dbReference type="ARBA" id="ARBA00023125"/>
    </source>
</evidence>
<dbReference type="InterPro" id="IPR050239">
    <property type="entry name" value="Sigma-70_RNA_pol_init_factors"/>
</dbReference>
<accession>A0A8N4I8Y6</accession>
<dbReference type="InterPro" id="IPR000943">
    <property type="entry name" value="RNA_pol_sigma70"/>
</dbReference>
<dbReference type="Gene3D" id="1.10.10.10">
    <property type="entry name" value="Winged helix-like DNA-binding domain superfamily/Winged helix DNA-binding domain"/>
    <property type="match status" value="2"/>
</dbReference>
<dbReference type="PANTHER" id="PTHR30603:SF47">
    <property type="entry name" value="RNA POLYMERASE SIGMA FACTOR SIGD, CHLOROPLASTIC"/>
    <property type="match status" value="1"/>
</dbReference>
<keyword evidence="9" id="KW-1185">Reference proteome</keyword>
<dbReference type="InterPro" id="IPR007627">
    <property type="entry name" value="RNA_pol_sigma70_r2"/>
</dbReference>
<dbReference type="PROSITE" id="PS00716">
    <property type="entry name" value="SIGMA70_2"/>
    <property type="match status" value="1"/>
</dbReference>
<dbReference type="PROSITE" id="PS00715">
    <property type="entry name" value="SIGMA70_1"/>
    <property type="match status" value="1"/>
</dbReference>
<feature type="domain" description="RNA polymerase sigma-70" evidence="7">
    <location>
        <begin position="246"/>
        <end position="259"/>
    </location>
</feature>
<dbReference type="InterPro" id="IPR036388">
    <property type="entry name" value="WH-like_DNA-bd_sf"/>
</dbReference>
<name>A0A8N4I8Y6_ELAGV</name>
<evidence type="ECO:0000256" key="2">
    <source>
        <dbReference type="ARBA" id="ARBA00023015"/>
    </source>
</evidence>
<dbReference type="Proteomes" id="UP000504607">
    <property type="component" value="Chromosome 5"/>
</dbReference>
<sequence>MVVRACSLNTSSPASVSISLPHAVLPKPSAQIPLSSSSPYSSTIRHGSHSVSEEPLTIAAVIEAVKLANSAVQAARDAMSLALALGEIRSSMSSDPKKQQMELEQDEGIFKKNSMAARRRQRRKGRKNQKLSISDDNKDDEDSNSYLIEGCSSRSERSRYLTTREEAEFSRYLKQEAMLETAGKQIRECSPLDSGCAAIAARMKRRHSERTLLKARECRERITLSYKRLVVSIATPYQGKGLSLQDLIQEGCIGLLRGAWRFDYKKGYKLSTYAYWWIRQAILKAIANKSRMGNLCEAANKIMKSNSLLRKQLGRNPTYDEIADFTGIGASSVRIISERSRHPISVDQPVNKQGLTLKDIIPGPDEIRPEVLVNRQEMLQNMEKLLKTLSGREQYIITLHYGLNGETARSCDEIGRLLNLSRERIRQIHCSALRRLREEKSLIECLRQSVE</sequence>
<evidence type="ECO:0000259" key="8">
    <source>
        <dbReference type="PROSITE" id="PS00716"/>
    </source>
</evidence>
<dbReference type="GO" id="GO:0006352">
    <property type="term" value="P:DNA-templated transcription initiation"/>
    <property type="evidence" value="ECO:0007669"/>
    <property type="project" value="InterPro"/>
</dbReference>
<dbReference type="Pfam" id="PF04545">
    <property type="entry name" value="Sigma70_r4"/>
    <property type="match status" value="1"/>
</dbReference>
<evidence type="ECO:0000256" key="3">
    <source>
        <dbReference type="ARBA" id="ARBA00023082"/>
    </source>
</evidence>
<feature type="domain" description="RNA polymerase sigma-70" evidence="8">
    <location>
        <begin position="410"/>
        <end position="436"/>
    </location>
</feature>
<dbReference type="PANTHER" id="PTHR30603">
    <property type="entry name" value="RNA POLYMERASE SIGMA FACTOR RPO"/>
    <property type="match status" value="1"/>
</dbReference>
<comment type="similarity">
    <text evidence="1">Belongs to the sigma-70 factor family.</text>
</comment>
<dbReference type="InterPro" id="IPR007630">
    <property type="entry name" value="RNA_pol_sigma70_r4"/>
</dbReference>
<dbReference type="GO" id="GO:0016987">
    <property type="term" value="F:sigma factor activity"/>
    <property type="evidence" value="ECO:0007669"/>
    <property type="project" value="UniProtKB-KW"/>
</dbReference>
<evidence type="ECO:0000256" key="6">
    <source>
        <dbReference type="SAM" id="MobiDB-lite"/>
    </source>
</evidence>
<evidence type="ECO:0000256" key="5">
    <source>
        <dbReference type="ARBA" id="ARBA00023163"/>
    </source>
</evidence>
<dbReference type="InterPro" id="IPR014284">
    <property type="entry name" value="RNA_pol_sigma-70_dom"/>
</dbReference>
<feature type="region of interest" description="Disordered" evidence="6">
    <location>
        <begin position="91"/>
        <end position="146"/>
    </location>
</feature>
<protein>
    <submittedName>
        <fullName evidence="10">RNA polymerase sigma factor sigD, chloroplastic isoform X2</fullName>
    </submittedName>
</protein>
<dbReference type="Pfam" id="PF04539">
    <property type="entry name" value="Sigma70_r3"/>
    <property type="match status" value="1"/>
</dbReference>
<evidence type="ECO:0000313" key="10">
    <source>
        <dbReference type="RefSeq" id="XP_029120522.1"/>
    </source>
</evidence>
<keyword evidence="5" id="KW-0804">Transcription</keyword>
<dbReference type="Pfam" id="PF04542">
    <property type="entry name" value="Sigma70_r2"/>
    <property type="match status" value="1"/>
</dbReference>